<organism evidence="11 12">
    <name type="scientific">Fusarium solani</name>
    <name type="common">Filamentous fungus</name>
    <dbReference type="NCBI Taxonomy" id="169388"/>
    <lineage>
        <taxon>Eukaryota</taxon>
        <taxon>Fungi</taxon>
        <taxon>Dikarya</taxon>
        <taxon>Ascomycota</taxon>
        <taxon>Pezizomycotina</taxon>
        <taxon>Sordariomycetes</taxon>
        <taxon>Hypocreomycetidae</taxon>
        <taxon>Hypocreales</taxon>
        <taxon>Nectriaceae</taxon>
        <taxon>Fusarium</taxon>
        <taxon>Fusarium solani species complex</taxon>
    </lineage>
</organism>
<keyword evidence="4" id="KW-0813">Transport</keyword>
<dbReference type="PANTHER" id="PTHR40012:SF1">
    <property type="entry name" value="AUTOPHAGY-RELATED PROTEIN 29"/>
    <property type="match status" value="1"/>
</dbReference>
<feature type="compositionally biased region" description="Polar residues" evidence="8">
    <location>
        <begin position="263"/>
        <end position="275"/>
    </location>
</feature>
<dbReference type="GO" id="GO:0000407">
    <property type="term" value="C:phagophore assembly site"/>
    <property type="evidence" value="ECO:0007669"/>
    <property type="project" value="UniProtKB-SubCell"/>
</dbReference>
<feature type="compositionally biased region" description="Acidic residues" evidence="8">
    <location>
        <begin position="805"/>
        <end position="821"/>
    </location>
</feature>
<dbReference type="InterPro" id="IPR039362">
    <property type="entry name" value="ATG29_sf"/>
</dbReference>
<sequence length="836" mass="91904">MAEPTYTVFVRVPMPRGDFVDPPPVNWDPNKDEALWKILSGAAKTEIDWSEVADRFDVPVDFLLQQVAYLTERHASQVRAQVRKATAAVRGSAAPSPVPDSTGPGHQRAPSSLSIRRDSPMPRNEVGSGTGTPLNASIRPVISRNPSTNTTVLRDMTGGSASPRPGMGITSTRAGEQRRRLTSLPISNVPKSPERVAQPDPSPDEQSASPGPADDSSTMSSEDESSPAQSRIIRRPPRFQQNDGGAYEDDDDDESEPAFQPYTAPSNQTSAQDLGSTLREDGRGSGKRFHKKHGKEAIHQSQTSDSSASSAAMVHRPGKSREQRTPGPLSPRRAAELAGRSPGSKSRGYSREGSDGTPSMGSSFSDLDDASVTQSALEEALASHMNRGAGSRFSISQAFRSRYTPSSNQILDEQSIMKSLAQLTRYFVNDEDEIRSIENPDCYYKFFISKNMRVNERQRFHFNGAMQDIIHDRLMKKGLLRIPLGTDKKHCPIFISPKTTVASRIIVILGEPIQNVGMLAGRVASGPGGLTKGSIISVLRAIAKQKGTPKSPCPPSVVLANMGERHWWPEGKRSITVADSTDIPLPSLVHTGRKYIKELNEIPGSETADAHMATVFKNIAEWNDIAKIDVIAIGESCEVALKFFEDKENWEKWGGRMGGMLMFGTVYNTEKLTNDGFKQFLVERTRAYLVSPEPLDTPLATARGNPSLSIEPLGCPCLSSGEPHYVELIAIRALEPALAYLQEIALTKGFVNPEMAVAERPPTDFTDEDWSKLPEENKPGVATLDQEEMKKRIKELRRWKKFEETGEAPDWDSDDEEEEELPQGSGKENWREGDAW</sequence>
<name>A0A9P9REC9_FUSSL</name>
<dbReference type="Pfam" id="PF22749">
    <property type="entry name" value="Arb2"/>
    <property type="match status" value="1"/>
</dbReference>
<evidence type="ECO:0000256" key="4">
    <source>
        <dbReference type="ARBA" id="ARBA00022448"/>
    </source>
</evidence>
<dbReference type="InterPro" id="IPR039113">
    <property type="entry name" value="ATG29"/>
</dbReference>
<feature type="region of interest" description="Disordered" evidence="8">
    <location>
        <begin position="761"/>
        <end position="782"/>
    </location>
</feature>
<dbReference type="Proteomes" id="UP000736672">
    <property type="component" value="Unassembled WGS sequence"/>
</dbReference>
<feature type="region of interest" description="Disordered" evidence="8">
    <location>
        <begin position="87"/>
        <end position="369"/>
    </location>
</feature>
<dbReference type="PANTHER" id="PTHR40012">
    <property type="entry name" value="AUTOPHAGY-RELATED PROTEIN 29"/>
    <property type="match status" value="1"/>
</dbReference>
<evidence type="ECO:0000313" key="11">
    <source>
        <dbReference type="EMBL" id="KAH7275709.1"/>
    </source>
</evidence>
<evidence type="ECO:0000259" key="10">
    <source>
        <dbReference type="Pfam" id="PF22749"/>
    </source>
</evidence>
<dbReference type="FunFam" id="1.10.10.2570:FF:000001">
    <property type="entry name" value="Autophagy-related protein 29"/>
    <property type="match status" value="1"/>
</dbReference>
<dbReference type="EMBL" id="JAGTJS010000001">
    <property type="protein sequence ID" value="KAH7275709.1"/>
    <property type="molecule type" value="Genomic_DNA"/>
</dbReference>
<feature type="domain" description="Atg29 N-terminal" evidence="9">
    <location>
        <begin position="6"/>
        <end position="58"/>
    </location>
</feature>
<evidence type="ECO:0000313" key="12">
    <source>
        <dbReference type="Proteomes" id="UP000736672"/>
    </source>
</evidence>
<evidence type="ECO:0000256" key="8">
    <source>
        <dbReference type="SAM" id="MobiDB-lite"/>
    </source>
</evidence>
<reference evidence="11" key="1">
    <citation type="journal article" date="2021" name="Nat. Commun.">
        <title>Genetic determinants of endophytism in the Arabidopsis root mycobiome.</title>
        <authorList>
            <person name="Mesny F."/>
            <person name="Miyauchi S."/>
            <person name="Thiergart T."/>
            <person name="Pickel B."/>
            <person name="Atanasova L."/>
            <person name="Karlsson M."/>
            <person name="Huettel B."/>
            <person name="Barry K.W."/>
            <person name="Haridas S."/>
            <person name="Chen C."/>
            <person name="Bauer D."/>
            <person name="Andreopoulos W."/>
            <person name="Pangilinan J."/>
            <person name="LaButti K."/>
            <person name="Riley R."/>
            <person name="Lipzen A."/>
            <person name="Clum A."/>
            <person name="Drula E."/>
            <person name="Henrissat B."/>
            <person name="Kohler A."/>
            <person name="Grigoriev I.V."/>
            <person name="Martin F.M."/>
            <person name="Hacquard S."/>
        </authorList>
    </citation>
    <scope>NUCLEOTIDE SEQUENCE</scope>
    <source>
        <strain evidence="11">FSSC 5 MPI-SDFR-AT-0091</strain>
    </source>
</reference>
<accession>A0A9P9REC9</accession>
<evidence type="ECO:0000256" key="6">
    <source>
        <dbReference type="ARBA" id="ARBA00023006"/>
    </source>
</evidence>
<feature type="compositionally biased region" description="Polar residues" evidence="8">
    <location>
        <begin position="356"/>
        <end position="369"/>
    </location>
</feature>
<feature type="compositionally biased region" description="Acidic residues" evidence="8">
    <location>
        <begin position="246"/>
        <end position="256"/>
    </location>
</feature>
<protein>
    <recommendedName>
        <fullName evidence="3">Autophagy-related protein 29</fullName>
    </recommendedName>
</protein>
<evidence type="ECO:0000256" key="5">
    <source>
        <dbReference type="ARBA" id="ARBA00022927"/>
    </source>
</evidence>
<feature type="domain" description="Arb2" evidence="10">
    <location>
        <begin position="420"/>
        <end position="695"/>
    </location>
</feature>
<feature type="compositionally biased region" description="Basic and acidic residues" evidence="8">
    <location>
        <begin position="769"/>
        <end position="778"/>
    </location>
</feature>
<dbReference type="GO" id="GO:0000045">
    <property type="term" value="P:autophagosome assembly"/>
    <property type="evidence" value="ECO:0007669"/>
    <property type="project" value="InterPro"/>
</dbReference>
<dbReference type="InterPro" id="IPR040666">
    <property type="entry name" value="Atg29_N"/>
</dbReference>
<gene>
    <name evidence="11" type="ORF">B0J15DRAFT_457860</name>
</gene>
<feature type="compositionally biased region" description="Basic residues" evidence="8">
    <location>
        <begin position="285"/>
        <end position="294"/>
    </location>
</feature>
<keyword evidence="6" id="KW-0072">Autophagy</keyword>
<feature type="region of interest" description="Disordered" evidence="8">
    <location>
        <begin position="803"/>
        <end position="836"/>
    </location>
</feature>
<comment type="subcellular location">
    <subcellularLocation>
        <location evidence="1">Preautophagosomal structure</location>
    </subcellularLocation>
</comment>
<comment type="similarity">
    <text evidence="2">Belongs to the ATG29 family.</text>
</comment>
<dbReference type="AlphaFoldDB" id="A0A9P9REC9"/>
<evidence type="ECO:0000256" key="1">
    <source>
        <dbReference type="ARBA" id="ARBA00004329"/>
    </source>
</evidence>
<dbReference type="Pfam" id="PF18388">
    <property type="entry name" value="ATG29_N"/>
    <property type="match status" value="1"/>
</dbReference>
<evidence type="ECO:0000256" key="3">
    <source>
        <dbReference type="ARBA" id="ARBA00013784"/>
    </source>
</evidence>
<evidence type="ECO:0000259" key="9">
    <source>
        <dbReference type="Pfam" id="PF18388"/>
    </source>
</evidence>
<proteinExistence type="inferred from homology"/>
<comment type="function">
    <text evidence="7">Plays a role in autophagy. Functions at the preautophagosomal structure (PAS) in order to form normal autophagosomes under starvation conditions. Also plays a role in mitophagy and regulation of filamentous growth.</text>
</comment>
<keyword evidence="5" id="KW-0653">Protein transport</keyword>
<dbReference type="InterPro" id="IPR053858">
    <property type="entry name" value="Arb2_dom"/>
</dbReference>
<dbReference type="Gene3D" id="1.10.10.2570">
    <property type="match status" value="1"/>
</dbReference>
<dbReference type="OrthoDB" id="421951at2759"/>
<dbReference type="GO" id="GO:0015031">
    <property type="term" value="P:protein transport"/>
    <property type="evidence" value="ECO:0007669"/>
    <property type="project" value="UniProtKB-KW"/>
</dbReference>
<comment type="caution">
    <text evidence="11">The sequence shown here is derived from an EMBL/GenBank/DDBJ whole genome shotgun (WGS) entry which is preliminary data.</text>
</comment>
<evidence type="ECO:0000256" key="2">
    <source>
        <dbReference type="ARBA" id="ARBA00010082"/>
    </source>
</evidence>
<evidence type="ECO:0000256" key="7">
    <source>
        <dbReference type="ARBA" id="ARBA00060351"/>
    </source>
</evidence>
<keyword evidence="12" id="KW-1185">Reference proteome</keyword>